<accession>A0A1R4H247</accession>
<keyword evidence="2" id="KW-1185">Reference proteome</keyword>
<dbReference type="Pfam" id="PF14224">
    <property type="entry name" value="DUF4331"/>
    <property type="match status" value="1"/>
</dbReference>
<dbReference type="AlphaFoldDB" id="A0A1R4H247"/>
<organism evidence="1 2">
    <name type="scientific">Crenothrix polyspora</name>
    <dbReference type="NCBI Taxonomy" id="360316"/>
    <lineage>
        <taxon>Bacteria</taxon>
        <taxon>Pseudomonadati</taxon>
        <taxon>Pseudomonadota</taxon>
        <taxon>Gammaproteobacteria</taxon>
        <taxon>Methylococcales</taxon>
        <taxon>Crenotrichaceae</taxon>
        <taxon>Crenothrix</taxon>
    </lineage>
</organism>
<dbReference type="EMBL" id="FUKJ01000067">
    <property type="protein sequence ID" value="SJM90317.1"/>
    <property type="molecule type" value="Genomic_DNA"/>
</dbReference>
<evidence type="ECO:0000313" key="2">
    <source>
        <dbReference type="Proteomes" id="UP000195442"/>
    </source>
</evidence>
<gene>
    <name evidence="1" type="ORF">CRENPOLYSF2_1590005</name>
</gene>
<reference evidence="2" key="1">
    <citation type="submission" date="2017-02" db="EMBL/GenBank/DDBJ databases">
        <authorList>
            <person name="Daims H."/>
        </authorList>
    </citation>
    <scope>NUCLEOTIDE SEQUENCE [LARGE SCALE GENOMIC DNA]</scope>
</reference>
<dbReference type="InterPro" id="IPR025566">
    <property type="entry name" value="DUF4331"/>
</dbReference>
<evidence type="ECO:0008006" key="3">
    <source>
        <dbReference type="Google" id="ProtNLM"/>
    </source>
</evidence>
<proteinExistence type="predicted"/>
<sequence>MVYRVNFKTEIRPPFTGLPVAYAGVNGVAGLPPAITALDGPASLGLGMRQTYSVTEIKNGHSRSLNKGLQVAVPSNIGPRTMPNYEALSQQGIYNLKNGGRVFAGQRDETFYIDLGATFDTLNFRKTPILTAAQDANDSANPFGNDMFSGFNVNTIAIEVPISEVILNAKQPIIGMYASTSRSQYKMLNSGKKSQTWGWLQQVSRMGNPLINEVIIGTGDKDMWNATEPLQEKKFINYYTNPTLPVLLNAAFGTSFPTTGRTDLVGVLLKYPGQDPKTCTDKNPCSELLRLDTSVPATLPANQKRLTVLAGDKAGFPNGRRPNDDVTDVALRVVAGLLKGATVPNLGDGVNFNIGTESSNVTANGIYKVFPFLPTPHDGRDRRHIDCDESAANPCN</sequence>
<protein>
    <recommendedName>
        <fullName evidence="3">DUF4331 domain-containing protein</fullName>
    </recommendedName>
</protein>
<name>A0A1R4H247_9GAMM</name>
<dbReference type="Proteomes" id="UP000195442">
    <property type="component" value="Unassembled WGS sequence"/>
</dbReference>
<evidence type="ECO:0000313" key="1">
    <source>
        <dbReference type="EMBL" id="SJM90317.1"/>
    </source>
</evidence>